<comment type="caution">
    <text evidence="3">The sequence shown here is derived from an EMBL/GenBank/DDBJ whole genome shotgun (WGS) entry which is preliminary data.</text>
</comment>
<dbReference type="AlphaFoldDB" id="A0A7X0MXB4"/>
<keyword evidence="4" id="KW-1185">Reference proteome</keyword>
<evidence type="ECO:0000313" key="4">
    <source>
        <dbReference type="Proteomes" id="UP000528457"/>
    </source>
</evidence>
<feature type="chain" id="PRO_5030551676" description="LysM domain-containing protein" evidence="1">
    <location>
        <begin position="26"/>
        <end position="544"/>
    </location>
</feature>
<dbReference type="PANTHER" id="PTHR38731:SF1">
    <property type="entry name" value="FECR PROTEIN DOMAIN-CONTAINING PROTEIN"/>
    <property type="match status" value="1"/>
</dbReference>
<dbReference type="PROSITE" id="PS51782">
    <property type="entry name" value="LYSM"/>
    <property type="match status" value="1"/>
</dbReference>
<organism evidence="3 4">
    <name type="scientific">Pseudoteredinibacter isoporae</name>
    <dbReference type="NCBI Taxonomy" id="570281"/>
    <lineage>
        <taxon>Bacteria</taxon>
        <taxon>Pseudomonadati</taxon>
        <taxon>Pseudomonadota</taxon>
        <taxon>Gammaproteobacteria</taxon>
        <taxon>Cellvibrionales</taxon>
        <taxon>Cellvibrionaceae</taxon>
        <taxon>Pseudoteredinibacter</taxon>
    </lineage>
</organism>
<sequence>MLLKHLRSALALCLFSLCFIPSSHAEHWVYTVVDGDNLWNFSEKHLDKVTRFEQLRRINNIAEPTRMKPGSVIRVPMAWIKSNVVPARIHSITGQAEIERAQGKEQLQASKSMEIYLGDIIRTGENSGVAIKFADNSIVSIFDQSIVRFDHLSAHGSTGMVDSRIKLLQGRLSSQVTTAVGPGSRFEIHTPSAISAVRGTAYRAVADDSGEISNIEVVEGKVAVSGGKSQTLVPAGFGTQVKAGEAPSKPKELLPPPSFKAIPAAIRQLNWRLEWNKLADAKAYRTEIADNEAFETLLWQGVSKHNKAALPDLPDGEYYVRVRGIDELGLEGLERMTRFVLDARPQPPLPLKPHNKQSYRGECPTLQWTESTDAQRYLLEIASDDQFKTVLLKEETSARTFDSNAIAQLGDFYWRLTSIASDGEHGPVGVTRHYNVKPIPKEPDASLESTNGKLLASWEKTGEGQRYQVQIARDKNFKHIIVDEMTEAPQFEFDPHSGNNRYMRVKTIESDGYESPWGSTQVIEGLPDNSHWALILGIIAILII</sequence>
<dbReference type="EMBL" id="JACHHT010000001">
    <property type="protein sequence ID" value="MBB6520727.1"/>
    <property type="molecule type" value="Genomic_DNA"/>
</dbReference>
<evidence type="ECO:0000256" key="1">
    <source>
        <dbReference type="SAM" id="SignalP"/>
    </source>
</evidence>
<dbReference type="Pfam" id="PF04773">
    <property type="entry name" value="FecR"/>
    <property type="match status" value="1"/>
</dbReference>
<feature type="signal peptide" evidence="1">
    <location>
        <begin position="1"/>
        <end position="25"/>
    </location>
</feature>
<dbReference type="InterPro" id="IPR006860">
    <property type="entry name" value="FecR"/>
</dbReference>
<proteinExistence type="predicted"/>
<keyword evidence="1" id="KW-0732">Signal</keyword>
<dbReference type="CDD" id="cd00118">
    <property type="entry name" value="LysM"/>
    <property type="match status" value="1"/>
</dbReference>
<evidence type="ECO:0000259" key="2">
    <source>
        <dbReference type="PROSITE" id="PS51782"/>
    </source>
</evidence>
<dbReference type="Pfam" id="PF01476">
    <property type="entry name" value="LysM"/>
    <property type="match status" value="1"/>
</dbReference>
<dbReference type="Gene3D" id="2.60.40.10">
    <property type="entry name" value="Immunoglobulins"/>
    <property type="match status" value="1"/>
</dbReference>
<protein>
    <recommendedName>
        <fullName evidence="2">LysM domain-containing protein</fullName>
    </recommendedName>
</protein>
<dbReference type="Proteomes" id="UP000528457">
    <property type="component" value="Unassembled WGS sequence"/>
</dbReference>
<feature type="domain" description="LysM" evidence="2">
    <location>
        <begin position="28"/>
        <end position="75"/>
    </location>
</feature>
<dbReference type="Gene3D" id="3.10.350.10">
    <property type="entry name" value="LysM domain"/>
    <property type="match status" value="1"/>
</dbReference>
<dbReference type="RefSeq" id="WP_166850393.1">
    <property type="nucleotide sequence ID" value="NZ_JAAONY010000001.1"/>
</dbReference>
<dbReference type="Gene3D" id="2.60.120.1440">
    <property type="match status" value="1"/>
</dbReference>
<accession>A0A7X0MXB4</accession>
<name>A0A7X0MXB4_9GAMM</name>
<dbReference type="InParanoid" id="A0A7X0MXB4"/>
<dbReference type="SUPFAM" id="SSF54106">
    <property type="entry name" value="LysM domain"/>
    <property type="match status" value="1"/>
</dbReference>
<reference evidence="3 4" key="1">
    <citation type="submission" date="2020-08" db="EMBL/GenBank/DDBJ databases">
        <title>Genomic Encyclopedia of Type Strains, Phase IV (KMG-IV): sequencing the most valuable type-strain genomes for metagenomic binning, comparative biology and taxonomic classification.</title>
        <authorList>
            <person name="Goeker M."/>
        </authorList>
    </citation>
    <scope>NUCLEOTIDE SEQUENCE [LARGE SCALE GENOMIC DNA]</scope>
    <source>
        <strain evidence="3 4">DSM 22368</strain>
    </source>
</reference>
<dbReference type="InterPro" id="IPR018392">
    <property type="entry name" value="LysM"/>
</dbReference>
<dbReference type="PIRSF" id="PIRSF029644">
    <property type="entry name" value="UCP029644"/>
    <property type="match status" value="1"/>
</dbReference>
<dbReference type="InterPro" id="IPR036779">
    <property type="entry name" value="LysM_dom_sf"/>
</dbReference>
<evidence type="ECO:0000313" key="3">
    <source>
        <dbReference type="EMBL" id="MBB6520727.1"/>
    </source>
</evidence>
<dbReference type="PANTHER" id="PTHR38731">
    <property type="entry name" value="LIPL45-RELATED LIPOPROTEIN-RELATED"/>
    <property type="match status" value="1"/>
</dbReference>
<dbReference type="SMART" id="SM00257">
    <property type="entry name" value="LysM"/>
    <property type="match status" value="1"/>
</dbReference>
<dbReference type="InterPro" id="IPR016930">
    <property type="entry name" value="UCP029644"/>
</dbReference>
<gene>
    <name evidence="3" type="ORF">HNR48_001005</name>
</gene>
<dbReference type="InterPro" id="IPR013783">
    <property type="entry name" value="Ig-like_fold"/>
</dbReference>